<dbReference type="GeneID" id="11506504"/>
<protein>
    <recommendedName>
        <fullName evidence="2">F-box domain-containing protein</fullName>
    </recommendedName>
</protein>
<dbReference type="EMBL" id="CP003008">
    <property type="protein sequence ID" value="AEO61272.1"/>
    <property type="molecule type" value="Genomic_DNA"/>
</dbReference>
<reference evidence="3 4" key="1">
    <citation type="journal article" date="2011" name="Nat. Biotechnol.">
        <title>Comparative genomic analysis of the thermophilic biomass-degrading fungi Myceliophthora thermophila and Thielavia terrestris.</title>
        <authorList>
            <person name="Berka R.M."/>
            <person name="Grigoriev I.V."/>
            <person name="Otillar R."/>
            <person name="Salamov A."/>
            <person name="Grimwood J."/>
            <person name="Reid I."/>
            <person name="Ishmael N."/>
            <person name="John T."/>
            <person name="Darmond C."/>
            <person name="Moisan M.-C."/>
            <person name="Henrissat B."/>
            <person name="Coutinho P.M."/>
            <person name="Lombard V."/>
            <person name="Natvig D.O."/>
            <person name="Lindquist E."/>
            <person name="Schmutz J."/>
            <person name="Lucas S."/>
            <person name="Harris P."/>
            <person name="Powlowski J."/>
            <person name="Bellemare A."/>
            <person name="Taylor D."/>
            <person name="Butler G."/>
            <person name="de Vries R.P."/>
            <person name="Allijn I.E."/>
            <person name="van den Brink J."/>
            <person name="Ushinsky S."/>
            <person name="Storms R."/>
            <person name="Powell A.J."/>
            <person name="Paulsen I.T."/>
            <person name="Elbourne L.D.H."/>
            <person name="Baker S.E."/>
            <person name="Magnuson J."/>
            <person name="LaBoissiere S."/>
            <person name="Clutterbuck A.J."/>
            <person name="Martinez D."/>
            <person name="Wogulis M."/>
            <person name="de Leon A.L."/>
            <person name="Rey M.W."/>
            <person name="Tsang A."/>
        </authorList>
    </citation>
    <scope>NUCLEOTIDE SEQUENCE [LARGE SCALE GENOMIC DNA]</scope>
    <source>
        <strain evidence="4">ATCC 42464 / BCRC 31852 / DSM 1799</strain>
    </source>
</reference>
<sequence length="133" mass="14182">MAPTHGMVERPLPANPARLSVTQSTRTGLDTAGDTTVPSPASNTIGGITPHAGIDVSVKLAGDDSRSQPPASPKPCPRHLLTLPPEILLMILQALDFADIVRLRETCMQLRALASPQQVRVLFGPDRLHSQPL</sequence>
<dbReference type="SUPFAM" id="SSF81383">
    <property type="entry name" value="F-box domain"/>
    <property type="match status" value="1"/>
</dbReference>
<dbReference type="PROSITE" id="PS50181">
    <property type="entry name" value="FBOX"/>
    <property type="match status" value="1"/>
</dbReference>
<keyword evidence="4" id="KW-1185">Reference proteome</keyword>
<feature type="compositionally biased region" description="Polar residues" evidence="1">
    <location>
        <begin position="20"/>
        <end position="46"/>
    </location>
</feature>
<feature type="region of interest" description="Disordered" evidence="1">
    <location>
        <begin position="1"/>
        <end position="49"/>
    </location>
</feature>
<dbReference type="CDD" id="cd09917">
    <property type="entry name" value="F-box_SF"/>
    <property type="match status" value="1"/>
</dbReference>
<dbReference type="SMART" id="SM00256">
    <property type="entry name" value="FBOX"/>
    <property type="match status" value="1"/>
</dbReference>
<proteinExistence type="predicted"/>
<evidence type="ECO:0000256" key="1">
    <source>
        <dbReference type="SAM" id="MobiDB-lite"/>
    </source>
</evidence>
<dbReference type="eggNOG" id="ENOG502RS6M">
    <property type="taxonomic scope" value="Eukaryota"/>
</dbReference>
<dbReference type="RefSeq" id="XP_003666517.1">
    <property type="nucleotide sequence ID" value="XM_003666469.1"/>
</dbReference>
<organism evidence="3 4">
    <name type="scientific">Thermothelomyces thermophilus (strain ATCC 42464 / BCRC 31852 / DSM 1799)</name>
    <name type="common">Sporotrichum thermophile</name>
    <dbReference type="NCBI Taxonomy" id="573729"/>
    <lineage>
        <taxon>Eukaryota</taxon>
        <taxon>Fungi</taxon>
        <taxon>Dikarya</taxon>
        <taxon>Ascomycota</taxon>
        <taxon>Pezizomycotina</taxon>
        <taxon>Sordariomycetes</taxon>
        <taxon>Sordariomycetidae</taxon>
        <taxon>Sordariales</taxon>
        <taxon>Chaetomiaceae</taxon>
        <taxon>Thermothelomyces</taxon>
    </lineage>
</organism>
<accession>G2QNP8</accession>
<dbReference type="OrthoDB" id="4759647at2759"/>
<evidence type="ECO:0000313" key="4">
    <source>
        <dbReference type="Proteomes" id="UP000007322"/>
    </source>
</evidence>
<dbReference type="InterPro" id="IPR001810">
    <property type="entry name" value="F-box_dom"/>
</dbReference>
<dbReference type="Pfam" id="PF12937">
    <property type="entry name" value="F-box-like"/>
    <property type="match status" value="1"/>
</dbReference>
<dbReference type="Gene3D" id="1.20.1280.50">
    <property type="match status" value="1"/>
</dbReference>
<dbReference type="AlphaFoldDB" id="G2QNP8"/>
<dbReference type="InterPro" id="IPR036047">
    <property type="entry name" value="F-box-like_dom_sf"/>
</dbReference>
<evidence type="ECO:0000313" key="3">
    <source>
        <dbReference type="EMBL" id="AEO61272.1"/>
    </source>
</evidence>
<dbReference type="VEuPathDB" id="FungiDB:MYCTH_2113210"/>
<evidence type="ECO:0000259" key="2">
    <source>
        <dbReference type="PROSITE" id="PS50181"/>
    </source>
</evidence>
<feature type="domain" description="F-box" evidence="2">
    <location>
        <begin position="77"/>
        <end position="113"/>
    </location>
</feature>
<dbReference type="InParanoid" id="G2QNP8"/>
<dbReference type="Proteomes" id="UP000007322">
    <property type="component" value="Chromosome 7"/>
</dbReference>
<gene>
    <name evidence="3" type="ORF">MYCTH_2113210</name>
</gene>
<dbReference type="KEGG" id="mtm:MYCTH_2113210"/>
<name>G2QNP8_THET4</name>
<dbReference type="HOGENOM" id="CLU_1908149_0_0_1"/>